<dbReference type="AlphaFoldDB" id="A0A143QHF6"/>
<dbReference type="Proteomes" id="UP000076038">
    <property type="component" value="Chromosome"/>
</dbReference>
<feature type="transmembrane region" description="Helical" evidence="1">
    <location>
        <begin position="128"/>
        <end position="146"/>
    </location>
</feature>
<feature type="transmembrane region" description="Helical" evidence="1">
    <location>
        <begin position="68"/>
        <end position="87"/>
    </location>
</feature>
<organism evidence="2 3">
    <name type="scientific">Rhodococcoides fascians</name>
    <name type="common">Rhodococcus fascians</name>
    <dbReference type="NCBI Taxonomy" id="1828"/>
    <lineage>
        <taxon>Bacteria</taxon>
        <taxon>Bacillati</taxon>
        <taxon>Actinomycetota</taxon>
        <taxon>Actinomycetes</taxon>
        <taxon>Mycobacteriales</taxon>
        <taxon>Nocardiaceae</taxon>
        <taxon>Rhodococcoides</taxon>
    </lineage>
</organism>
<reference evidence="3" key="2">
    <citation type="submission" date="2016-04" db="EMBL/GenBank/DDBJ databases">
        <title>Complete Genome and Plasmid Sequences for Rhodococcus fascians D188 and Draft Sequences for Rhodococcus spp. Isolates PBTS 1 and PBTS 2.</title>
        <authorList>
            <person name="Stamer R."/>
            <person name="Vereecke D."/>
            <person name="Zhang Y."/>
            <person name="Schilkey F."/>
            <person name="Devitt N."/>
            <person name="Randall J."/>
        </authorList>
    </citation>
    <scope>NUCLEOTIDE SEQUENCE [LARGE SCALE GENOMIC DNA]</scope>
    <source>
        <strain evidence="3">PBTS2</strain>
    </source>
</reference>
<accession>A0A143QHF6</accession>
<proteinExistence type="predicted"/>
<protein>
    <submittedName>
        <fullName evidence="2">Uncharacterized protein</fullName>
    </submittedName>
</protein>
<evidence type="ECO:0000313" key="2">
    <source>
        <dbReference type="EMBL" id="AMY22585.1"/>
    </source>
</evidence>
<keyword evidence="1" id="KW-0812">Transmembrane</keyword>
<feature type="transmembrane region" description="Helical" evidence="1">
    <location>
        <begin position="21"/>
        <end position="40"/>
    </location>
</feature>
<keyword evidence="3" id="KW-1185">Reference proteome</keyword>
<feature type="transmembrane region" description="Helical" evidence="1">
    <location>
        <begin position="193"/>
        <end position="210"/>
    </location>
</feature>
<keyword evidence="1" id="KW-1133">Transmembrane helix</keyword>
<feature type="transmembrane region" description="Helical" evidence="1">
    <location>
        <begin position="99"/>
        <end position="116"/>
    </location>
</feature>
<dbReference type="PATRIC" id="fig|1653479.3.peg.1290"/>
<dbReference type="RefSeq" id="WP_141214867.1">
    <property type="nucleotide sequence ID" value="NZ_CP015220.1"/>
</dbReference>
<dbReference type="KEGG" id="rhs:A3Q41_01274"/>
<sequence length="215" mass="22767">MSFGSGRTATVSESDAQASPLFIPLLFISVLFVGALPFYVRQPVVGGESVSGPAWFGGAHLGEPAADVYWLCALPVCIGAVAVYCVWSERRSGVAMHVRLWLVASLGLSSATAVFVQNGMMFYVGNMTIRGLLPLLAISIAVLVWGVGLRSRLLVAIGVVAVAASLVSNLYNVENLVPREWALDPRFGLWPNIVLTAAVFAVGAVGSGFAERSRR</sequence>
<evidence type="ECO:0000256" key="1">
    <source>
        <dbReference type="SAM" id="Phobius"/>
    </source>
</evidence>
<dbReference type="OrthoDB" id="4484943at2"/>
<gene>
    <name evidence="2" type="ORF">A3Q41_01274</name>
</gene>
<keyword evidence="1" id="KW-0472">Membrane</keyword>
<reference evidence="2 3" key="1">
    <citation type="journal article" date="2016" name="Genome Announc.">
        <title>Complete Genome and Plasmid Sequences for Rhodococcus fascians D188 and Draft Sequences for Rhodococcus Isolates PBTS 1 and PBTS 2.</title>
        <authorList>
            <person name="Stamler R.A."/>
            <person name="Vereecke D."/>
            <person name="Zhang Y."/>
            <person name="Schilkey F."/>
            <person name="Devitt N."/>
            <person name="Randall J.J."/>
        </authorList>
    </citation>
    <scope>NUCLEOTIDE SEQUENCE [LARGE SCALE GENOMIC DNA]</scope>
    <source>
        <strain evidence="2 3">PBTS2</strain>
    </source>
</reference>
<evidence type="ECO:0000313" key="3">
    <source>
        <dbReference type="Proteomes" id="UP000076038"/>
    </source>
</evidence>
<name>A0A143QHF6_RHOFA</name>
<feature type="transmembrane region" description="Helical" evidence="1">
    <location>
        <begin position="153"/>
        <end position="173"/>
    </location>
</feature>
<dbReference type="EMBL" id="CP015220">
    <property type="protein sequence ID" value="AMY22585.1"/>
    <property type="molecule type" value="Genomic_DNA"/>
</dbReference>